<reference evidence="3 4" key="1">
    <citation type="journal article" date="2016" name="Nat. Commun.">
        <title>Thousands of microbial genomes shed light on interconnected biogeochemical processes in an aquifer system.</title>
        <authorList>
            <person name="Anantharaman K."/>
            <person name="Brown C.T."/>
            <person name="Hug L.A."/>
            <person name="Sharon I."/>
            <person name="Castelle C.J."/>
            <person name="Probst A.J."/>
            <person name="Thomas B.C."/>
            <person name="Singh A."/>
            <person name="Wilkins M.J."/>
            <person name="Karaoz U."/>
            <person name="Brodie E.L."/>
            <person name="Williams K.H."/>
            <person name="Hubbard S.S."/>
            <person name="Banfield J.F."/>
        </authorList>
    </citation>
    <scope>NUCLEOTIDE SEQUENCE [LARGE SCALE GENOMIC DNA]</scope>
</reference>
<name>A0A1F4WL17_UNCKA</name>
<feature type="coiled-coil region" evidence="1">
    <location>
        <begin position="186"/>
        <end position="234"/>
    </location>
</feature>
<comment type="caution">
    <text evidence="3">The sequence shown here is derived from an EMBL/GenBank/DDBJ whole genome shotgun (WGS) entry which is preliminary data.</text>
</comment>
<evidence type="ECO:0000313" key="3">
    <source>
        <dbReference type="EMBL" id="OGC70048.1"/>
    </source>
</evidence>
<sequence length="349" mass="39795">MVSQEELIREFKRIVSPASEETPIETSTRQLREQEKETRRIAEETDRRQRFLTARDNLSRAFEGLGKEQARNPIETGTPLSFEAVETYVREALEEAESLLGEGKPAPSEDYITALDLATEDVQHGCRFWAESVAKDRRFYDEVLGAFRNIEEDFGQFNPSPQIVKISDLFRKSVPSLWGDARWIDLKSQLTDVREMTNQLAEAARDFRNWGVKVKAIQQRVDETEELRQQIKDQYGEEVSPSQEWAVAWNSFVEEATPAFAIADWAILDWALQRIEDPLRKNEYKVRSALERLSQIAVGSSGLKKSEDVTRGSGTKHARSRFLKGGNGRSQEELQSLSVGGRLKPADLD</sequence>
<proteinExistence type="predicted"/>
<gene>
    <name evidence="3" type="ORF">A3J33_00060</name>
</gene>
<organism evidence="3 4">
    <name type="scientific">candidate division WWE3 bacterium RIFCSPLOWO2_02_FULL_53_10</name>
    <dbReference type="NCBI Taxonomy" id="1802629"/>
    <lineage>
        <taxon>Bacteria</taxon>
        <taxon>Katanobacteria</taxon>
    </lineage>
</organism>
<protein>
    <submittedName>
        <fullName evidence="3">Uncharacterized protein</fullName>
    </submittedName>
</protein>
<feature type="region of interest" description="Disordered" evidence="2">
    <location>
        <begin position="304"/>
        <end position="349"/>
    </location>
</feature>
<dbReference type="Proteomes" id="UP000176492">
    <property type="component" value="Unassembled WGS sequence"/>
</dbReference>
<feature type="region of interest" description="Disordered" evidence="2">
    <location>
        <begin position="17"/>
        <end position="47"/>
    </location>
</feature>
<evidence type="ECO:0000313" key="4">
    <source>
        <dbReference type="Proteomes" id="UP000176492"/>
    </source>
</evidence>
<keyword evidence="1" id="KW-0175">Coiled coil</keyword>
<feature type="compositionally biased region" description="Basic and acidic residues" evidence="2">
    <location>
        <begin position="30"/>
        <end position="47"/>
    </location>
</feature>
<dbReference type="AlphaFoldDB" id="A0A1F4WL17"/>
<evidence type="ECO:0000256" key="1">
    <source>
        <dbReference type="SAM" id="Coils"/>
    </source>
</evidence>
<accession>A0A1F4WL17</accession>
<evidence type="ECO:0000256" key="2">
    <source>
        <dbReference type="SAM" id="MobiDB-lite"/>
    </source>
</evidence>
<dbReference type="EMBL" id="MEVM01000034">
    <property type="protein sequence ID" value="OGC70048.1"/>
    <property type="molecule type" value="Genomic_DNA"/>
</dbReference>